<gene>
    <name evidence="2" type="ORF">LTR97_010599</name>
</gene>
<evidence type="ECO:0000313" key="2">
    <source>
        <dbReference type="EMBL" id="KAK5693123.1"/>
    </source>
</evidence>
<reference evidence="2" key="1">
    <citation type="submission" date="2023-08" db="EMBL/GenBank/DDBJ databases">
        <title>Black Yeasts Isolated from many extreme environments.</title>
        <authorList>
            <person name="Coleine C."/>
            <person name="Stajich J.E."/>
            <person name="Selbmann L."/>
        </authorList>
    </citation>
    <scope>NUCLEOTIDE SEQUENCE</scope>
    <source>
        <strain evidence="2">CCFEE 5810</strain>
    </source>
</reference>
<name>A0AAN8A0Q3_9PEZI</name>
<comment type="caution">
    <text evidence="2">The sequence shown here is derived from an EMBL/GenBank/DDBJ whole genome shotgun (WGS) entry which is preliminary data.</text>
</comment>
<dbReference type="Proteomes" id="UP001310594">
    <property type="component" value="Unassembled WGS sequence"/>
</dbReference>
<evidence type="ECO:0000256" key="1">
    <source>
        <dbReference type="SAM" id="MobiDB-lite"/>
    </source>
</evidence>
<feature type="region of interest" description="Disordered" evidence="1">
    <location>
        <begin position="1"/>
        <end position="21"/>
    </location>
</feature>
<accession>A0AAN8A0Q3</accession>
<evidence type="ECO:0000313" key="3">
    <source>
        <dbReference type="Proteomes" id="UP001310594"/>
    </source>
</evidence>
<proteinExistence type="predicted"/>
<organism evidence="2 3">
    <name type="scientific">Elasticomyces elasticus</name>
    <dbReference type="NCBI Taxonomy" id="574655"/>
    <lineage>
        <taxon>Eukaryota</taxon>
        <taxon>Fungi</taxon>
        <taxon>Dikarya</taxon>
        <taxon>Ascomycota</taxon>
        <taxon>Pezizomycotina</taxon>
        <taxon>Dothideomycetes</taxon>
        <taxon>Dothideomycetidae</taxon>
        <taxon>Mycosphaerellales</taxon>
        <taxon>Teratosphaeriaceae</taxon>
        <taxon>Elasticomyces</taxon>
    </lineage>
</organism>
<dbReference type="AlphaFoldDB" id="A0AAN8A0Q3"/>
<sequence>MVPSSQPIAEPPNNQSPQNHPLHPVLQQIINSNWRVPPNFRTRQTSDAERDLLLNQYKQEGENVPIIGQSGNPIIRGFQCPTYFDTQVHLVLDGELLQLLEGPDHELEGPLVKAQAKLDQKPVIAYCWMQHVADGGVDVQGFRAWMTARQQQLREEDTTLRISNSYCRA</sequence>
<protein>
    <submittedName>
        <fullName evidence="2">Uncharacterized protein</fullName>
    </submittedName>
</protein>
<feature type="compositionally biased region" description="Polar residues" evidence="1">
    <location>
        <begin position="1"/>
        <end position="19"/>
    </location>
</feature>
<dbReference type="EMBL" id="JAVRQU010000018">
    <property type="protein sequence ID" value="KAK5693123.1"/>
    <property type="molecule type" value="Genomic_DNA"/>
</dbReference>